<evidence type="ECO:0000313" key="2">
    <source>
        <dbReference type="Proteomes" id="UP001059617"/>
    </source>
</evidence>
<sequence length="104" mass="11480">MSHRERLELAGRHVVTLTWTGGDFPWVHGSWEPGPGFPLLEAFLRPSTVDGRLHLDDNTLAAEHPPQEWLLTAEGEEPVFLHTLVLSPGGHAAWRFGPDPSDVG</sequence>
<organism evidence="1 2">
    <name type="scientific">Dactylosporangium fulvum</name>
    <dbReference type="NCBI Taxonomy" id="53359"/>
    <lineage>
        <taxon>Bacteria</taxon>
        <taxon>Bacillati</taxon>
        <taxon>Actinomycetota</taxon>
        <taxon>Actinomycetes</taxon>
        <taxon>Micromonosporales</taxon>
        <taxon>Micromonosporaceae</taxon>
        <taxon>Dactylosporangium</taxon>
    </lineage>
</organism>
<dbReference type="RefSeq" id="WP_259865388.1">
    <property type="nucleotide sequence ID" value="NZ_BAAAST010000018.1"/>
</dbReference>
<dbReference type="EMBL" id="CP073720">
    <property type="protein sequence ID" value="UWP86265.1"/>
    <property type="molecule type" value="Genomic_DNA"/>
</dbReference>
<reference evidence="1" key="1">
    <citation type="submission" date="2021-04" db="EMBL/GenBank/DDBJ databases">
        <authorList>
            <person name="Hartkoorn R.C."/>
            <person name="Beaudoing E."/>
            <person name="Hot D."/>
        </authorList>
    </citation>
    <scope>NUCLEOTIDE SEQUENCE</scope>
    <source>
        <strain evidence="1">NRRL B-16292</strain>
    </source>
</reference>
<reference evidence="1" key="2">
    <citation type="submission" date="2022-09" db="EMBL/GenBank/DDBJ databases">
        <title>Biosynthetic gene clusters of Dactylosporangioum fulvum.</title>
        <authorList>
            <person name="Caradec T."/>
        </authorList>
    </citation>
    <scope>NUCLEOTIDE SEQUENCE</scope>
    <source>
        <strain evidence="1">NRRL B-16292</strain>
    </source>
</reference>
<keyword evidence="2" id="KW-1185">Reference proteome</keyword>
<protein>
    <submittedName>
        <fullName evidence="1">Uncharacterized protein</fullName>
    </submittedName>
</protein>
<name>A0ABY5WA90_9ACTN</name>
<proteinExistence type="predicted"/>
<gene>
    <name evidence="1" type="ORF">Dfulv_19285</name>
</gene>
<evidence type="ECO:0000313" key="1">
    <source>
        <dbReference type="EMBL" id="UWP86265.1"/>
    </source>
</evidence>
<accession>A0ABY5WA90</accession>
<dbReference type="Proteomes" id="UP001059617">
    <property type="component" value="Chromosome"/>
</dbReference>